<protein>
    <submittedName>
        <fullName evidence="2">Uncharacterized protein</fullName>
    </submittedName>
</protein>
<dbReference type="Proteomes" id="UP001303473">
    <property type="component" value="Unassembled WGS sequence"/>
</dbReference>
<gene>
    <name evidence="2" type="ORF">QBC46DRAFT_452115</name>
</gene>
<feature type="compositionally biased region" description="Polar residues" evidence="1">
    <location>
        <begin position="63"/>
        <end position="75"/>
    </location>
</feature>
<comment type="caution">
    <text evidence="2">The sequence shown here is derived from an EMBL/GenBank/DDBJ whole genome shotgun (WGS) entry which is preliminary data.</text>
</comment>
<feature type="compositionally biased region" description="Low complexity" evidence="1">
    <location>
        <begin position="155"/>
        <end position="179"/>
    </location>
</feature>
<evidence type="ECO:0000313" key="3">
    <source>
        <dbReference type="Proteomes" id="UP001303473"/>
    </source>
</evidence>
<dbReference type="AlphaFoldDB" id="A0AAN6N2V2"/>
<organism evidence="2 3">
    <name type="scientific">Diplogelasinospora grovesii</name>
    <dbReference type="NCBI Taxonomy" id="303347"/>
    <lineage>
        <taxon>Eukaryota</taxon>
        <taxon>Fungi</taxon>
        <taxon>Dikarya</taxon>
        <taxon>Ascomycota</taxon>
        <taxon>Pezizomycotina</taxon>
        <taxon>Sordariomycetes</taxon>
        <taxon>Sordariomycetidae</taxon>
        <taxon>Sordariales</taxon>
        <taxon>Diplogelasinosporaceae</taxon>
        <taxon>Diplogelasinospora</taxon>
    </lineage>
</organism>
<keyword evidence="3" id="KW-1185">Reference proteome</keyword>
<sequence length="257" mass="26717">MSWVGTNASLLGRCSNCLLRSSLGLPAVRLMRQPLRHATTAAKPRAKKTNLPSDDPASVPKKSLSTRSSVSTTAAKSPRKKTGDASAAEVIATEAPVAKKTTRAASTKSTATAAKTAASSAKASTTTRVKKSTASTSTAKAQPSTPATESGARFAAPPSVSTPAPAPASAPATVRSATPVRPTVLPEAPHAETPKITDPSSPEYKKAERKYTSLMVALPILLVTSYYLFDRLALGHAPKELDAFRKNPDPEAKTSET</sequence>
<reference evidence="3" key="1">
    <citation type="journal article" date="2023" name="Mol. Phylogenet. Evol.">
        <title>Genome-scale phylogeny and comparative genomics of the fungal order Sordariales.</title>
        <authorList>
            <person name="Hensen N."/>
            <person name="Bonometti L."/>
            <person name="Westerberg I."/>
            <person name="Brannstrom I.O."/>
            <person name="Guillou S."/>
            <person name="Cros-Aarteil S."/>
            <person name="Calhoun S."/>
            <person name="Haridas S."/>
            <person name="Kuo A."/>
            <person name="Mondo S."/>
            <person name="Pangilinan J."/>
            <person name="Riley R."/>
            <person name="LaButti K."/>
            <person name="Andreopoulos B."/>
            <person name="Lipzen A."/>
            <person name="Chen C."/>
            <person name="Yan M."/>
            <person name="Daum C."/>
            <person name="Ng V."/>
            <person name="Clum A."/>
            <person name="Steindorff A."/>
            <person name="Ohm R.A."/>
            <person name="Martin F."/>
            <person name="Silar P."/>
            <person name="Natvig D.O."/>
            <person name="Lalanne C."/>
            <person name="Gautier V."/>
            <person name="Ament-Velasquez S.L."/>
            <person name="Kruys A."/>
            <person name="Hutchinson M.I."/>
            <person name="Powell A.J."/>
            <person name="Barry K."/>
            <person name="Miller A.N."/>
            <person name="Grigoriev I.V."/>
            <person name="Debuchy R."/>
            <person name="Gladieux P."/>
            <person name="Hiltunen Thoren M."/>
            <person name="Johannesson H."/>
        </authorList>
    </citation>
    <scope>NUCLEOTIDE SEQUENCE [LARGE SCALE GENOMIC DNA]</scope>
    <source>
        <strain evidence="3">CBS 340.73</strain>
    </source>
</reference>
<name>A0AAN6N2V2_9PEZI</name>
<evidence type="ECO:0000256" key="1">
    <source>
        <dbReference type="SAM" id="MobiDB-lite"/>
    </source>
</evidence>
<dbReference type="EMBL" id="MU853860">
    <property type="protein sequence ID" value="KAK3937213.1"/>
    <property type="molecule type" value="Genomic_DNA"/>
</dbReference>
<accession>A0AAN6N2V2</accession>
<evidence type="ECO:0000313" key="2">
    <source>
        <dbReference type="EMBL" id="KAK3937213.1"/>
    </source>
</evidence>
<feature type="compositionally biased region" description="Low complexity" evidence="1">
    <location>
        <begin position="103"/>
        <end position="148"/>
    </location>
</feature>
<feature type="region of interest" description="Disordered" evidence="1">
    <location>
        <begin position="37"/>
        <end position="204"/>
    </location>
</feature>
<proteinExistence type="predicted"/>